<evidence type="ECO:0000313" key="1">
    <source>
        <dbReference type="EMBL" id="KAF6203255.1"/>
    </source>
</evidence>
<protein>
    <submittedName>
        <fullName evidence="1">Uncharacterized protein</fullName>
    </submittedName>
</protein>
<dbReference type="AlphaFoldDB" id="A0A6A4JCP7"/>
<organism evidence="1 2">
    <name type="scientific">Apolygus lucorum</name>
    <name type="common">Small green plant bug</name>
    <name type="synonym">Lygocoris lucorum</name>
    <dbReference type="NCBI Taxonomy" id="248454"/>
    <lineage>
        <taxon>Eukaryota</taxon>
        <taxon>Metazoa</taxon>
        <taxon>Ecdysozoa</taxon>
        <taxon>Arthropoda</taxon>
        <taxon>Hexapoda</taxon>
        <taxon>Insecta</taxon>
        <taxon>Pterygota</taxon>
        <taxon>Neoptera</taxon>
        <taxon>Paraneoptera</taxon>
        <taxon>Hemiptera</taxon>
        <taxon>Heteroptera</taxon>
        <taxon>Panheteroptera</taxon>
        <taxon>Cimicomorpha</taxon>
        <taxon>Miridae</taxon>
        <taxon>Mirini</taxon>
        <taxon>Apolygus</taxon>
    </lineage>
</organism>
<name>A0A6A4JCP7_APOLU</name>
<comment type="caution">
    <text evidence="1">The sequence shown here is derived from an EMBL/GenBank/DDBJ whole genome shotgun (WGS) entry which is preliminary data.</text>
</comment>
<sequence>MISVIALSIFCFLRQTSAEELLDSYQQSIKDVNDLLVTWGDLGAKKLPGGIIYRALPNNLVSIADGYDYWYITKRNNKMVSPIHAYAIYVGVKALDKIIGPALKKLKVSCVQLNPAIADIHEYTHGRLKNIRSSKGQICGLSSLKNKQKMVVINDHKHFITVAVSYTSRKVQVKFKAMTVNDEKKAVLTNVPMNLSAGLTSVDAFASFSLPPIPHGKKLRKYEPRFVKLELRATGFEGVDMNVDGMSGKEIEALAGTKLEDFIMEKVRNKVNSVLEKMAAPISREIRSRKRLRPFKRSKRRSLTNREKKNLKKQEKKLWQRCLFFGCVTWG</sequence>
<proteinExistence type="predicted"/>
<evidence type="ECO:0000313" key="2">
    <source>
        <dbReference type="Proteomes" id="UP000466442"/>
    </source>
</evidence>
<keyword evidence="2" id="KW-1185">Reference proteome</keyword>
<reference evidence="1" key="1">
    <citation type="journal article" date="2021" name="Mol. Ecol. Resour.">
        <title>Apolygus lucorum genome provides insights into omnivorousness and mesophyll feeding.</title>
        <authorList>
            <person name="Liu Y."/>
            <person name="Liu H."/>
            <person name="Wang H."/>
            <person name="Huang T."/>
            <person name="Liu B."/>
            <person name="Yang B."/>
            <person name="Yin L."/>
            <person name="Li B."/>
            <person name="Zhang Y."/>
            <person name="Zhang S."/>
            <person name="Jiang F."/>
            <person name="Zhang X."/>
            <person name="Ren Y."/>
            <person name="Wang B."/>
            <person name="Wang S."/>
            <person name="Lu Y."/>
            <person name="Wu K."/>
            <person name="Fan W."/>
            <person name="Wang G."/>
        </authorList>
    </citation>
    <scope>NUCLEOTIDE SEQUENCE</scope>
    <source>
        <strain evidence="1">12Hb</strain>
    </source>
</reference>
<dbReference type="Proteomes" id="UP000466442">
    <property type="component" value="Unassembled WGS sequence"/>
</dbReference>
<accession>A0A6A4JCP7</accession>
<gene>
    <name evidence="1" type="ORF">GE061_003673</name>
</gene>
<dbReference type="EMBL" id="WIXP02000011">
    <property type="protein sequence ID" value="KAF6203255.1"/>
    <property type="molecule type" value="Genomic_DNA"/>
</dbReference>